<accession>A0ABR2L6T3</accession>
<dbReference type="InterPro" id="IPR002913">
    <property type="entry name" value="START_lipid-bd_dom"/>
</dbReference>
<dbReference type="SUPFAM" id="SSF55961">
    <property type="entry name" value="Bet v1-like"/>
    <property type="match status" value="1"/>
</dbReference>
<dbReference type="InterPro" id="IPR023393">
    <property type="entry name" value="START-like_dom_sf"/>
</dbReference>
<organism evidence="2 3">
    <name type="scientific">Tritrichomonas musculus</name>
    <dbReference type="NCBI Taxonomy" id="1915356"/>
    <lineage>
        <taxon>Eukaryota</taxon>
        <taxon>Metamonada</taxon>
        <taxon>Parabasalia</taxon>
        <taxon>Tritrichomonadida</taxon>
        <taxon>Tritrichomonadidae</taxon>
        <taxon>Tritrichomonas</taxon>
    </lineage>
</organism>
<evidence type="ECO:0000259" key="1">
    <source>
        <dbReference type="Pfam" id="PF01852"/>
    </source>
</evidence>
<dbReference type="CDD" id="cd00177">
    <property type="entry name" value="START"/>
    <property type="match status" value="1"/>
</dbReference>
<feature type="domain" description="START" evidence="1">
    <location>
        <begin position="26"/>
        <end position="202"/>
    </location>
</feature>
<dbReference type="EMBL" id="JAPFFF010000001">
    <property type="protein sequence ID" value="KAK8899065.1"/>
    <property type="molecule type" value="Genomic_DNA"/>
</dbReference>
<evidence type="ECO:0000313" key="3">
    <source>
        <dbReference type="Proteomes" id="UP001470230"/>
    </source>
</evidence>
<dbReference type="Pfam" id="PF01852">
    <property type="entry name" value="START"/>
    <property type="match status" value="1"/>
</dbReference>
<dbReference type="Proteomes" id="UP001470230">
    <property type="component" value="Unassembled WGS sequence"/>
</dbReference>
<sequence>MATLEQVTKYEKKWQKTAELVFSLLNAKEWKKENSKESDFEVFTNQDPSSPFYQIKSVCILNDPLNEVEKTFKEPPQTVDENTPKDKKNGNIERRFTGRFKDCDDGTGFLYVVLESAFKLICPREFLSFQKIAYKDCRVALIRTSIENKALYKNTKGYVRGKIFFQAFIAEDNENNTTKFTFLGHADPCGNIPAVFYNKHIIKAIFLVMTEKKIMG</sequence>
<keyword evidence="3" id="KW-1185">Reference proteome</keyword>
<proteinExistence type="predicted"/>
<comment type="caution">
    <text evidence="2">The sequence shown here is derived from an EMBL/GenBank/DDBJ whole genome shotgun (WGS) entry which is preliminary data.</text>
</comment>
<dbReference type="Gene3D" id="3.30.530.20">
    <property type="match status" value="1"/>
</dbReference>
<gene>
    <name evidence="2" type="ORF">M9Y10_001364</name>
</gene>
<evidence type="ECO:0000313" key="2">
    <source>
        <dbReference type="EMBL" id="KAK8899065.1"/>
    </source>
</evidence>
<protein>
    <recommendedName>
        <fullName evidence="1">START domain-containing protein</fullName>
    </recommendedName>
</protein>
<name>A0ABR2L6T3_9EUKA</name>
<reference evidence="2 3" key="1">
    <citation type="submission" date="2024-04" db="EMBL/GenBank/DDBJ databases">
        <title>Tritrichomonas musculus Genome.</title>
        <authorList>
            <person name="Alves-Ferreira E."/>
            <person name="Grigg M."/>
            <person name="Lorenzi H."/>
            <person name="Galac M."/>
        </authorList>
    </citation>
    <scope>NUCLEOTIDE SEQUENCE [LARGE SCALE GENOMIC DNA]</scope>
    <source>
        <strain evidence="2 3">EAF2021</strain>
    </source>
</reference>